<keyword evidence="2" id="KW-1185">Reference proteome</keyword>
<dbReference type="PRINTS" id="PR00041">
    <property type="entry name" value="LEUZIPPRCREB"/>
</dbReference>
<evidence type="ECO:0000313" key="1">
    <source>
        <dbReference type="EMBL" id="KAF5888171.1"/>
    </source>
</evidence>
<accession>A0A8J4TC48</accession>
<dbReference type="GO" id="GO:0000981">
    <property type="term" value="F:DNA-binding transcription factor activity, RNA polymerase II-specific"/>
    <property type="evidence" value="ECO:0007669"/>
    <property type="project" value="TreeGrafter"/>
</dbReference>
<dbReference type="Proteomes" id="UP000727407">
    <property type="component" value="Unassembled WGS sequence"/>
</dbReference>
<evidence type="ECO:0000313" key="2">
    <source>
        <dbReference type="Proteomes" id="UP000727407"/>
    </source>
</evidence>
<dbReference type="OrthoDB" id="5970722at2759"/>
<dbReference type="AlphaFoldDB" id="A0A8J4TC48"/>
<organism evidence="1 2">
    <name type="scientific">Clarias magur</name>
    <name type="common">Asian catfish</name>
    <name type="synonym">Macropteronotus magur</name>
    <dbReference type="NCBI Taxonomy" id="1594786"/>
    <lineage>
        <taxon>Eukaryota</taxon>
        <taxon>Metazoa</taxon>
        <taxon>Chordata</taxon>
        <taxon>Craniata</taxon>
        <taxon>Vertebrata</taxon>
        <taxon>Euteleostomi</taxon>
        <taxon>Actinopterygii</taxon>
        <taxon>Neopterygii</taxon>
        <taxon>Teleostei</taxon>
        <taxon>Ostariophysi</taxon>
        <taxon>Siluriformes</taxon>
        <taxon>Clariidae</taxon>
        <taxon>Clarias</taxon>
    </lineage>
</organism>
<dbReference type="PANTHER" id="PTHR45879:SF3">
    <property type="entry name" value="CYCLIC AMP RESPONSE ELEMENT-BINDING PROTEIN B"/>
    <property type="match status" value="1"/>
</dbReference>
<protein>
    <submittedName>
        <fullName evidence="1">cAMP-responsive element modulator-like isoform X1</fullName>
    </submittedName>
</protein>
<comment type="caution">
    <text evidence="1">The sequence shown here is derived from an EMBL/GenBank/DDBJ whole genome shotgun (WGS) entry which is preliminary data.</text>
</comment>
<feature type="non-terminal residue" evidence="1">
    <location>
        <position position="117"/>
    </location>
</feature>
<dbReference type="GO" id="GO:0000978">
    <property type="term" value="F:RNA polymerase II cis-regulatory region sequence-specific DNA binding"/>
    <property type="evidence" value="ECO:0007669"/>
    <property type="project" value="TreeGrafter"/>
</dbReference>
<reference evidence="1" key="1">
    <citation type="submission" date="2020-07" db="EMBL/GenBank/DDBJ databases">
        <title>Clarias magur genome sequencing, assembly and annotation.</title>
        <authorList>
            <person name="Kushwaha B."/>
            <person name="Kumar R."/>
            <person name="Das P."/>
            <person name="Joshi C.G."/>
            <person name="Kumar D."/>
            <person name="Nagpure N.S."/>
            <person name="Pandey M."/>
            <person name="Agarwal S."/>
            <person name="Srivastava S."/>
            <person name="Singh M."/>
            <person name="Sahoo L."/>
            <person name="Jayasankar P."/>
            <person name="Meher P.K."/>
            <person name="Koringa P.G."/>
            <person name="Iquebal M.A."/>
            <person name="Das S.P."/>
            <person name="Bit A."/>
            <person name="Patnaik S."/>
            <person name="Patel N."/>
            <person name="Shah T.M."/>
            <person name="Hinsu A."/>
            <person name="Jena J.K."/>
        </authorList>
    </citation>
    <scope>NUCLEOTIDE SEQUENCE</scope>
    <source>
        <strain evidence="1">CIFAMagur01</strain>
        <tissue evidence="1">Testis</tissue>
    </source>
</reference>
<dbReference type="GO" id="GO:0005634">
    <property type="term" value="C:nucleus"/>
    <property type="evidence" value="ECO:0007669"/>
    <property type="project" value="InterPro"/>
</dbReference>
<dbReference type="InterPro" id="IPR001630">
    <property type="entry name" value="Leuzip_CREB"/>
</dbReference>
<dbReference type="PANTHER" id="PTHR45879">
    <property type="entry name" value="CYCLIC AMP RESPONSE ELEMENT-BINDING PROTEIN B"/>
    <property type="match status" value="1"/>
</dbReference>
<feature type="non-terminal residue" evidence="1">
    <location>
        <position position="1"/>
    </location>
</feature>
<name>A0A8J4TC48_CLAMG</name>
<dbReference type="EMBL" id="QNUK01001026">
    <property type="protein sequence ID" value="KAF5888171.1"/>
    <property type="molecule type" value="Genomic_DNA"/>
</dbReference>
<proteinExistence type="predicted"/>
<gene>
    <name evidence="1" type="ORF">DAT39_021996</name>
</gene>
<sequence>NTLNNCPSLPQSIIIAEMMSVKTAHHPVQAPAIYSTNRGQDYTLEPECGISIGGSDLSYQNFSLNAATGDMSAPQIRSTTVSLPQGLATMSSPSPLHISQKITEEASRKRALRLLKN</sequence>
<dbReference type="GO" id="GO:0005667">
    <property type="term" value="C:transcription regulator complex"/>
    <property type="evidence" value="ECO:0007669"/>
    <property type="project" value="TreeGrafter"/>
</dbReference>